<evidence type="ECO:0000256" key="3">
    <source>
        <dbReference type="ARBA" id="ARBA00022475"/>
    </source>
</evidence>
<name>A0A4R1R1R1_HYDET</name>
<dbReference type="PANTHER" id="PTHR43394">
    <property type="entry name" value="ATP-DEPENDENT PERMEASE MDL1, MITOCHONDRIAL"/>
    <property type="match status" value="1"/>
</dbReference>
<sequence length="574" mass="62222">MKRLASYLKPYWKAALLAPLLMIVEVVADLLQPTFMARIVDHGIAGGDMGFILRTGALMIGITLIGMAGGVGCTVFASVASQKFSADLRNDLFQKVQSFSFENLDTFKTASLITRLTNDVVQLQNVVLAMLRIMVRAPLMGLGGIILALMINPGLAAILLVIMPLLILALTGVIRKGFPLFNQVQQRLDRVNTVIRENLAGVRVVKAFVRSDYEKRRFGDANEALTAIATKASRLVGLTMPLMFLLMNLGVIAVVWFGGVRVNSGNMQVGQVMAFINYMVQILFSLMMVAFMLMAISRAKASADRILEVLAAEAPIRDPARPAAQAIRQGRIDFQNVSFRYRGGGGAAVLRDLDLTVLPGQTTAILGATGSGKSTLVNLIPRFYDVTAGRVLVDGTDVRDYPLEALRQAIGMVLQESVLFSGTILENIRWGRPEASEAEVRAAAEAAQAHEFISQLPDGYGTVLGQRGVNLSGGQKQRLAIARALLRRPAILILDDSTSAVDLRTEARIQQALKAMSGVTCLVIAQRISSVIDADQILVLDDGRIVARGTHRELLQSCALYQDIYQSQLGEEAV</sequence>
<feature type="domain" description="ABC transmembrane type-1" evidence="11">
    <location>
        <begin position="16"/>
        <end position="298"/>
    </location>
</feature>
<comment type="caution">
    <text evidence="12">The sequence shown here is derived from an EMBL/GenBank/DDBJ whole genome shotgun (WGS) entry which is preliminary data.</text>
</comment>
<evidence type="ECO:0000256" key="7">
    <source>
        <dbReference type="ARBA" id="ARBA00022989"/>
    </source>
</evidence>
<accession>A0A4R1R1R1</accession>
<dbReference type="InterPro" id="IPR036640">
    <property type="entry name" value="ABC1_TM_sf"/>
</dbReference>
<dbReference type="PROSITE" id="PS00211">
    <property type="entry name" value="ABC_TRANSPORTER_1"/>
    <property type="match status" value="1"/>
</dbReference>
<feature type="transmembrane region" description="Helical" evidence="9">
    <location>
        <begin position="52"/>
        <end position="79"/>
    </location>
</feature>
<keyword evidence="6 12" id="KW-0067">ATP-binding</keyword>
<dbReference type="InterPro" id="IPR011527">
    <property type="entry name" value="ABC1_TM_dom"/>
</dbReference>
<dbReference type="InterPro" id="IPR039421">
    <property type="entry name" value="Type_1_exporter"/>
</dbReference>
<reference evidence="12 13" key="1">
    <citation type="submission" date="2019-03" db="EMBL/GenBank/DDBJ databases">
        <title>Genomic Encyclopedia of Type Strains, Phase IV (KMG-IV): sequencing the most valuable type-strain genomes for metagenomic binning, comparative biology and taxonomic classification.</title>
        <authorList>
            <person name="Goeker M."/>
        </authorList>
    </citation>
    <scope>NUCLEOTIDE SEQUENCE [LARGE SCALE GENOMIC DNA]</scope>
    <source>
        <strain evidence="12 13">LX-B</strain>
    </source>
</reference>
<comment type="subcellular location">
    <subcellularLocation>
        <location evidence="1">Cell membrane</location>
        <topology evidence="1">Multi-pass membrane protein</topology>
    </subcellularLocation>
</comment>
<dbReference type="RefSeq" id="WP_132016569.1">
    <property type="nucleotide sequence ID" value="NZ_SLUN01000039.1"/>
</dbReference>
<dbReference type="Proteomes" id="UP000295008">
    <property type="component" value="Unassembled WGS sequence"/>
</dbReference>
<dbReference type="GO" id="GO:0005524">
    <property type="term" value="F:ATP binding"/>
    <property type="evidence" value="ECO:0007669"/>
    <property type="project" value="UniProtKB-KW"/>
</dbReference>
<dbReference type="PROSITE" id="PS50893">
    <property type="entry name" value="ABC_TRANSPORTER_2"/>
    <property type="match status" value="1"/>
</dbReference>
<keyword evidence="7 9" id="KW-1133">Transmembrane helix</keyword>
<keyword evidence="4 9" id="KW-0812">Transmembrane</keyword>
<evidence type="ECO:0000256" key="6">
    <source>
        <dbReference type="ARBA" id="ARBA00022840"/>
    </source>
</evidence>
<protein>
    <submittedName>
        <fullName evidence="12">ATP-binding cassette subfamily B protein</fullName>
    </submittedName>
</protein>
<dbReference type="SMART" id="SM00382">
    <property type="entry name" value="AAA"/>
    <property type="match status" value="1"/>
</dbReference>
<dbReference type="InterPro" id="IPR003593">
    <property type="entry name" value="AAA+_ATPase"/>
</dbReference>
<dbReference type="GO" id="GO:0015421">
    <property type="term" value="F:ABC-type oligopeptide transporter activity"/>
    <property type="evidence" value="ECO:0007669"/>
    <property type="project" value="TreeGrafter"/>
</dbReference>
<evidence type="ECO:0000256" key="5">
    <source>
        <dbReference type="ARBA" id="ARBA00022741"/>
    </source>
</evidence>
<keyword evidence="3" id="KW-1003">Cell membrane</keyword>
<keyword evidence="5" id="KW-0547">Nucleotide-binding</keyword>
<feature type="transmembrane region" description="Helical" evidence="9">
    <location>
        <begin position="278"/>
        <end position="296"/>
    </location>
</feature>
<dbReference type="InterPro" id="IPR003439">
    <property type="entry name" value="ABC_transporter-like_ATP-bd"/>
</dbReference>
<dbReference type="GO" id="GO:0005886">
    <property type="term" value="C:plasma membrane"/>
    <property type="evidence" value="ECO:0007669"/>
    <property type="project" value="UniProtKB-SubCell"/>
</dbReference>
<feature type="transmembrane region" description="Helical" evidence="9">
    <location>
        <begin position="157"/>
        <end position="178"/>
    </location>
</feature>
<keyword evidence="13" id="KW-1185">Reference proteome</keyword>
<dbReference type="CDD" id="cd18548">
    <property type="entry name" value="ABC_6TM_Tm287_like"/>
    <property type="match status" value="1"/>
</dbReference>
<dbReference type="GO" id="GO:0016887">
    <property type="term" value="F:ATP hydrolysis activity"/>
    <property type="evidence" value="ECO:0007669"/>
    <property type="project" value="InterPro"/>
</dbReference>
<evidence type="ECO:0000256" key="1">
    <source>
        <dbReference type="ARBA" id="ARBA00004651"/>
    </source>
</evidence>
<proteinExistence type="predicted"/>
<evidence type="ECO:0000256" key="9">
    <source>
        <dbReference type="SAM" id="Phobius"/>
    </source>
</evidence>
<evidence type="ECO:0000256" key="4">
    <source>
        <dbReference type="ARBA" id="ARBA00022692"/>
    </source>
</evidence>
<feature type="transmembrane region" description="Helical" evidence="9">
    <location>
        <begin position="235"/>
        <end position="258"/>
    </location>
</feature>
<dbReference type="AlphaFoldDB" id="A0A4R1R1R1"/>
<dbReference type="PROSITE" id="PS50929">
    <property type="entry name" value="ABC_TM1F"/>
    <property type="match status" value="1"/>
</dbReference>
<dbReference type="FunFam" id="3.40.50.300:FF:000221">
    <property type="entry name" value="Multidrug ABC transporter ATP-binding protein"/>
    <property type="match status" value="1"/>
</dbReference>
<feature type="transmembrane region" description="Helical" evidence="9">
    <location>
        <begin position="133"/>
        <end position="151"/>
    </location>
</feature>
<keyword evidence="2" id="KW-0813">Transport</keyword>
<dbReference type="InterPro" id="IPR027417">
    <property type="entry name" value="P-loop_NTPase"/>
</dbReference>
<dbReference type="Gene3D" id="3.40.50.300">
    <property type="entry name" value="P-loop containing nucleotide triphosphate hydrolases"/>
    <property type="match status" value="1"/>
</dbReference>
<organism evidence="12 13">
    <name type="scientific">Hydrogenispora ethanolica</name>
    <dbReference type="NCBI Taxonomy" id="1082276"/>
    <lineage>
        <taxon>Bacteria</taxon>
        <taxon>Bacillati</taxon>
        <taxon>Bacillota</taxon>
        <taxon>Hydrogenispora</taxon>
    </lineage>
</organism>
<dbReference type="OrthoDB" id="9762778at2"/>
<dbReference type="PANTHER" id="PTHR43394:SF1">
    <property type="entry name" value="ATP-BINDING CASSETTE SUB-FAMILY B MEMBER 10, MITOCHONDRIAL"/>
    <property type="match status" value="1"/>
</dbReference>
<dbReference type="FunFam" id="1.20.1560.10:FF:000040">
    <property type="entry name" value="Multidrug ABC transporter ATP-binding protein"/>
    <property type="match status" value="1"/>
</dbReference>
<dbReference type="EMBL" id="SLUN01000039">
    <property type="protein sequence ID" value="TCL59232.1"/>
    <property type="molecule type" value="Genomic_DNA"/>
</dbReference>
<evidence type="ECO:0000313" key="13">
    <source>
        <dbReference type="Proteomes" id="UP000295008"/>
    </source>
</evidence>
<dbReference type="SUPFAM" id="SSF52540">
    <property type="entry name" value="P-loop containing nucleoside triphosphate hydrolases"/>
    <property type="match status" value="1"/>
</dbReference>
<evidence type="ECO:0000259" key="11">
    <source>
        <dbReference type="PROSITE" id="PS50929"/>
    </source>
</evidence>
<dbReference type="Gene3D" id="1.20.1560.10">
    <property type="entry name" value="ABC transporter type 1, transmembrane domain"/>
    <property type="match status" value="1"/>
</dbReference>
<dbReference type="InterPro" id="IPR017871">
    <property type="entry name" value="ABC_transporter-like_CS"/>
</dbReference>
<dbReference type="SUPFAM" id="SSF90123">
    <property type="entry name" value="ABC transporter transmembrane region"/>
    <property type="match status" value="1"/>
</dbReference>
<dbReference type="Pfam" id="PF00005">
    <property type="entry name" value="ABC_tran"/>
    <property type="match status" value="1"/>
</dbReference>
<evidence type="ECO:0000256" key="8">
    <source>
        <dbReference type="ARBA" id="ARBA00023136"/>
    </source>
</evidence>
<dbReference type="Pfam" id="PF00664">
    <property type="entry name" value="ABC_membrane"/>
    <property type="match status" value="1"/>
</dbReference>
<evidence type="ECO:0000259" key="10">
    <source>
        <dbReference type="PROSITE" id="PS50893"/>
    </source>
</evidence>
<evidence type="ECO:0000256" key="2">
    <source>
        <dbReference type="ARBA" id="ARBA00022448"/>
    </source>
</evidence>
<feature type="domain" description="ABC transporter" evidence="10">
    <location>
        <begin position="332"/>
        <end position="567"/>
    </location>
</feature>
<evidence type="ECO:0000313" key="12">
    <source>
        <dbReference type="EMBL" id="TCL59232.1"/>
    </source>
</evidence>
<gene>
    <name evidence="12" type="ORF">EDC14_103911</name>
</gene>
<keyword evidence="8 9" id="KW-0472">Membrane</keyword>